<sequence length="464" mass="51983">MFPDYLSDNSDIQDFEDYEAPNTNFRGEATWGPKETNPLPVQTIVAEMGPEPNLISYGTNFDILLAEDLVHARILELVVENAIEPNVILYTKINLVKLGAINKAKASNLEDAELASMMTAVSLAQSDENARCQTQNNEEKIIRDCIDQKHWLDRTSNLEVKVTATVRKIIMTSHYTLPDVISKTTLDDLCGVLYAIISDNHHKTASNATAIHNPPETDHVSYTNSNSGPQIKPVKHVPIAGNRFGTNIITHLTLVGGLPLRPRKLYSTDRATFKNFMGKVSDVLKNIQSSHHHRLGVLTQQQMEHGNWLYQVAADMEKLDLDHTSWQVVDETSFKTFPFVKDTQVFLIHEYRQSMPARINDKVRSRPRVWNTWNLLVGPTLASPSAPEFVPCSGGILVAPVSVGMAALSKALPSSHADGRKAGKQQGGKKRGEKKEEEKEGEKKERRTKRYQQKVSLAFRKKVE</sequence>
<gene>
    <name evidence="2" type="ORF">M436DRAFT_59493</name>
</gene>
<organism evidence="2 3">
    <name type="scientific">Aureobasidium namibiae CBS 147.97</name>
    <dbReference type="NCBI Taxonomy" id="1043004"/>
    <lineage>
        <taxon>Eukaryota</taxon>
        <taxon>Fungi</taxon>
        <taxon>Dikarya</taxon>
        <taxon>Ascomycota</taxon>
        <taxon>Pezizomycotina</taxon>
        <taxon>Dothideomycetes</taxon>
        <taxon>Dothideomycetidae</taxon>
        <taxon>Dothideales</taxon>
        <taxon>Saccotheciaceae</taxon>
        <taxon>Aureobasidium</taxon>
    </lineage>
</organism>
<dbReference type="GeneID" id="25412824"/>
<protein>
    <submittedName>
        <fullName evidence="2">Uncharacterized protein</fullName>
    </submittedName>
</protein>
<dbReference type="AlphaFoldDB" id="A0A074WWB5"/>
<accession>A0A074WWB5</accession>
<name>A0A074WWB5_9PEZI</name>
<dbReference type="HOGENOM" id="CLU_574875_0_0_1"/>
<evidence type="ECO:0000313" key="3">
    <source>
        <dbReference type="Proteomes" id="UP000027730"/>
    </source>
</evidence>
<evidence type="ECO:0000313" key="2">
    <source>
        <dbReference type="EMBL" id="KEQ77505.1"/>
    </source>
</evidence>
<dbReference type="EMBL" id="KL584702">
    <property type="protein sequence ID" value="KEQ77505.1"/>
    <property type="molecule type" value="Genomic_DNA"/>
</dbReference>
<feature type="compositionally biased region" description="Basic and acidic residues" evidence="1">
    <location>
        <begin position="433"/>
        <end position="445"/>
    </location>
</feature>
<evidence type="ECO:0000256" key="1">
    <source>
        <dbReference type="SAM" id="MobiDB-lite"/>
    </source>
</evidence>
<keyword evidence="3" id="KW-1185">Reference proteome</keyword>
<dbReference type="Proteomes" id="UP000027730">
    <property type="component" value="Unassembled WGS sequence"/>
</dbReference>
<dbReference type="RefSeq" id="XP_013432047.1">
    <property type="nucleotide sequence ID" value="XM_013576593.1"/>
</dbReference>
<proteinExistence type="predicted"/>
<reference evidence="2 3" key="1">
    <citation type="journal article" date="2014" name="BMC Genomics">
        <title>Genome sequencing of four Aureobasidium pullulans varieties: biotechnological potential, stress tolerance, and description of new species.</title>
        <authorList>
            <person name="Gostin Ar C."/>
            <person name="Ohm R.A."/>
            <person name="Kogej T."/>
            <person name="Sonjak S."/>
            <person name="Turk M."/>
            <person name="Zajc J."/>
            <person name="Zalar P."/>
            <person name="Grube M."/>
            <person name="Sun H."/>
            <person name="Han J."/>
            <person name="Sharma A."/>
            <person name="Chiniquy J."/>
            <person name="Ngan C.Y."/>
            <person name="Lipzen A."/>
            <person name="Barry K."/>
            <person name="Grigoriev I.V."/>
            <person name="Gunde-Cimerman N."/>
        </authorList>
    </citation>
    <scope>NUCLEOTIDE SEQUENCE [LARGE SCALE GENOMIC DNA]</scope>
    <source>
        <strain evidence="2 3">CBS 147.97</strain>
    </source>
</reference>
<feature type="region of interest" description="Disordered" evidence="1">
    <location>
        <begin position="412"/>
        <end position="464"/>
    </location>
</feature>
<dbReference type="OrthoDB" id="3884816at2759"/>